<comment type="caution">
    <text evidence="1">The sequence shown here is derived from an EMBL/GenBank/DDBJ whole genome shotgun (WGS) entry which is preliminary data.</text>
</comment>
<dbReference type="RefSeq" id="WP_176533994.1">
    <property type="nucleotide sequence ID" value="NZ_CP088022.1"/>
</dbReference>
<reference evidence="1" key="1">
    <citation type="submission" date="2020-06" db="EMBL/GenBank/DDBJ databases">
        <title>Whole Genome Sequence of Bradyrhizobium sp. Strain 66S1MB.</title>
        <authorList>
            <person name="Bromfield E."/>
            <person name="Cloutier S."/>
        </authorList>
    </citation>
    <scope>NUCLEOTIDE SEQUENCE</scope>
    <source>
        <strain evidence="1">66S1MB</strain>
    </source>
</reference>
<accession>A0A974AFP0</accession>
<dbReference type="AlphaFoldDB" id="A0A974AFP0"/>
<sequence length="176" mass="20238">MPWEPFQTGDQTFDLSHLDDRIITVRVGDADVSIFVTFSDHCFTADPEPDDKRPVFPGCSRKDGRFCTKRYAASLEMWGCIERAMRGKVWMGQGDRYLVITVDLGEGRHHVISLSLEKLKGRADAKLWMRVRTGFHRTDDKHVATYGEVRFVNLVGLVLKGKLPPRIYAQNRRTPW</sequence>
<organism evidence="1">
    <name type="scientific">Bradyrhizobium quebecense</name>
    <dbReference type="NCBI Taxonomy" id="2748629"/>
    <lineage>
        <taxon>Bacteria</taxon>
        <taxon>Pseudomonadati</taxon>
        <taxon>Pseudomonadota</taxon>
        <taxon>Alphaproteobacteria</taxon>
        <taxon>Hyphomicrobiales</taxon>
        <taxon>Nitrobacteraceae</taxon>
        <taxon>Bradyrhizobium</taxon>
    </lineage>
</organism>
<dbReference type="EMBL" id="JABWSX010000001">
    <property type="protein sequence ID" value="NVL10964.1"/>
    <property type="molecule type" value="Genomic_DNA"/>
</dbReference>
<protein>
    <submittedName>
        <fullName evidence="1">Uncharacterized protein</fullName>
    </submittedName>
</protein>
<gene>
    <name evidence="1" type="ORF">HU230_36020</name>
</gene>
<evidence type="ECO:0000313" key="1">
    <source>
        <dbReference type="EMBL" id="NVL10964.1"/>
    </source>
</evidence>
<proteinExistence type="predicted"/>
<name>A0A974AFP0_9BRAD</name>